<protein>
    <submittedName>
        <fullName evidence="1">Uncharacterized protein</fullName>
    </submittedName>
</protein>
<evidence type="ECO:0000313" key="2">
    <source>
        <dbReference type="Proteomes" id="UP000827092"/>
    </source>
</evidence>
<accession>A0AAV6V558</accession>
<name>A0AAV6V558_9ARAC</name>
<dbReference type="Proteomes" id="UP000827092">
    <property type="component" value="Unassembled WGS sequence"/>
</dbReference>
<dbReference type="AlphaFoldDB" id="A0AAV6V558"/>
<comment type="caution">
    <text evidence="1">The sequence shown here is derived from an EMBL/GenBank/DDBJ whole genome shotgun (WGS) entry which is preliminary data.</text>
</comment>
<reference evidence="1 2" key="1">
    <citation type="journal article" date="2022" name="Nat. Ecol. Evol.">
        <title>A masculinizing supergene underlies an exaggerated male reproductive morph in a spider.</title>
        <authorList>
            <person name="Hendrickx F."/>
            <person name="De Corte Z."/>
            <person name="Sonet G."/>
            <person name="Van Belleghem S.M."/>
            <person name="Kostlbacher S."/>
            <person name="Vangestel C."/>
        </authorList>
    </citation>
    <scope>NUCLEOTIDE SEQUENCE [LARGE SCALE GENOMIC DNA]</scope>
    <source>
        <strain evidence="1">W744_W776</strain>
    </source>
</reference>
<sequence>MFYLNYFSKNEETKFPLLDPAVESQSKLPALPSGPSERNKKRYGWSEKIYYTKTFLQKSAAEEKSVDHFRPFLYFFLYRHLR</sequence>
<gene>
    <name evidence="1" type="ORF">JTE90_028330</name>
</gene>
<dbReference type="EMBL" id="JAFNEN010000173">
    <property type="protein sequence ID" value="KAG8190833.1"/>
    <property type="molecule type" value="Genomic_DNA"/>
</dbReference>
<keyword evidence="2" id="KW-1185">Reference proteome</keyword>
<organism evidence="1 2">
    <name type="scientific">Oedothorax gibbosus</name>
    <dbReference type="NCBI Taxonomy" id="931172"/>
    <lineage>
        <taxon>Eukaryota</taxon>
        <taxon>Metazoa</taxon>
        <taxon>Ecdysozoa</taxon>
        <taxon>Arthropoda</taxon>
        <taxon>Chelicerata</taxon>
        <taxon>Arachnida</taxon>
        <taxon>Araneae</taxon>
        <taxon>Araneomorphae</taxon>
        <taxon>Entelegynae</taxon>
        <taxon>Araneoidea</taxon>
        <taxon>Linyphiidae</taxon>
        <taxon>Erigoninae</taxon>
        <taxon>Oedothorax</taxon>
    </lineage>
</organism>
<proteinExistence type="predicted"/>
<evidence type="ECO:0000313" key="1">
    <source>
        <dbReference type="EMBL" id="KAG8190833.1"/>
    </source>
</evidence>